<accession>A0A5C9A694</accession>
<dbReference type="RefSeq" id="WP_148066735.1">
    <property type="nucleotide sequence ID" value="NZ_VRZA01000001.1"/>
</dbReference>
<dbReference type="Proteomes" id="UP000321039">
    <property type="component" value="Unassembled WGS sequence"/>
</dbReference>
<reference evidence="1 2" key="1">
    <citation type="submission" date="2019-08" db="EMBL/GenBank/DDBJ databases">
        <title>Parahaliea maris sp. nov., isolated from the surface seawater.</title>
        <authorList>
            <person name="Liu Y."/>
        </authorList>
    </citation>
    <scope>NUCLEOTIDE SEQUENCE [LARGE SCALE GENOMIC DNA]</scope>
    <source>
        <strain evidence="1 2">HSLHS9</strain>
    </source>
</reference>
<dbReference type="EMBL" id="VRZA01000001">
    <property type="protein sequence ID" value="TXS96463.1"/>
    <property type="molecule type" value="Genomic_DNA"/>
</dbReference>
<name>A0A5C9A694_9GAMM</name>
<protein>
    <submittedName>
        <fullName evidence="1">Uncharacterized protein</fullName>
    </submittedName>
</protein>
<proteinExistence type="predicted"/>
<organism evidence="1 2">
    <name type="scientific">Parahaliea maris</name>
    <dbReference type="NCBI Taxonomy" id="2716870"/>
    <lineage>
        <taxon>Bacteria</taxon>
        <taxon>Pseudomonadati</taxon>
        <taxon>Pseudomonadota</taxon>
        <taxon>Gammaproteobacteria</taxon>
        <taxon>Cellvibrionales</taxon>
        <taxon>Halieaceae</taxon>
        <taxon>Parahaliea</taxon>
    </lineage>
</organism>
<keyword evidence="2" id="KW-1185">Reference proteome</keyword>
<sequence length="219" mass="23868">MIMVSPAGELEKNPVVVCRRPYSIGELARSKNVEIHGGSTSVFIPYGMDGKDASRRAPYCDLKSAPDALQQLPEVVYSNELSDCYGGSSQLEQLLRQVNSFPSLTSLGCGLEVSPYDGGYLAYGYLDLARFPLEKNSFSSTMQLAQRLMAVLGEFACASKKFVITVKVGIYELRPIFILDVEAVGAGTTAGDAFNNWEGGLHLIGDALKQVEDGWHFIR</sequence>
<evidence type="ECO:0000313" key="2">
    <source>
        <dbReference type="Proteomes" id="UP000321039"/>
    </source>
</evidence>
<comment type="caution">
    <text evidence="1">The sequence shown here is derived from an EMBL/GenBank/DDBJ whole genome shotgun (WGS) entry which is preliminary data.</text>
</comment>
<gene>
    <name evidence="1" type="ORF">FV139_02980</name>
</gene>
<evidence type="ECO:0000313" key="1">
    <source>
        <dbReference type="EMBL" id="TXS96463.1"/>
    </source>
</evidence>
<dbReference type="AlphaFoldDB" id="A0A5C9A694"/>